<gene>
    <name evidence="1" type="ORF">FRX31_026351</name>
</gene>
<dbReference type="AlphaFoldDB" id="A0A7J6VID6"/>
<organism evidence="1 2">
    <name type="scientific">Thalictrum thalictroides</name>
    <name type="common">Rue-anemone</name>
    <name type="synonym">Anemone thalictroides</name>
    <dbReference type="NCBI Taxonomy" id="46969"/>
    <lineage>
        <taxon>Eukaryota</taxon>
        <taxon>Viridiplantae</taxon>
        <taxon>Streptophyta</taxon>
        <taxon>Embryophyta</taxon>
        <taxon>Tracheophyta</taxon>
        <taxon>Spermatophyta</taxon>
        <taxon>Magnoliopsida</taxon>
        <taxon>Ranunculales</taxon>
        <taxon>Ranunculaceae</taxon>
        <taxon>Thalictroideae</taxon>
        <taxon>Thalictrum</taxon>
    </lineage>
</organism>
<dbReference type="Proteomes" id="UP000554482">
    <property type="component" value="Unassembled WGS sequence"/>
</dbReference>
<evidence type="ECO:0000313" key="2">
    <source>
        <dbReference type="Proteomes" id="UP000554482"/>
    </source>
</evidence>
<dbReference type="EMBL" id="JABWDY010032610">
    <property type="protein sequence ID" value="KAF5184062.1"/>
    <property type="molecule type" value="Genomic_DNA"/>
</dbReference>
<proteinExistence type="predicted"/>
<accession>A0A7J6VID6</accession>
<sequence length="72" mass="8041">MGEKNFFASITPGKTNLFFFLYAISEERKSVLFGSCYGIGMPPIRRSWIRNLLHASATAVVGGEVNGKWTRN</sequence>
<name>A0A7J6VID6_THATH</name>
<keyword evidence="2" id="KW-1185">Reference proteome</keyword>
<evidence type="ECO:0000313" key="1">
    <source>
        <dbReference type="EMBL" id="KAF5184062.1"/>
    </source>
</evidence>
<comment type="caution">
    <text evidence="1">The sequence shown here is derived from an EMBL/GenBank/DDBJ whole genome shotgun (WGS) entry which is preliminary data.</text>
</comment>
<reference evidence="1 2" key="1">
    <citation type="submission" date="2020-06" db="EMBL/GenBank/DDBJ databases">
        <title>Transcriptomic and genomic resources for Thalictrum thalictroides and T. hernandezii: Facilitating candidate gene discovery in an emerging model plant lineage.</title>
        <authorList>
            <person name="Arias T."/>
            <person name="Riano-Pachon D.M."/>
            <person name="Di Stilio V.S."/>
        </authorList>
    </citation>
    <scope>NUCLEOTIDE SEQUENCE [LARGE SCALE GENOMIC DNA]</scope>
    <source>
        <strain evidence="2">cv. WT478/WT964</strain>
        <tissue evidence="1">Leaves</tissue>
    </source>
</reference>
<protein>
    <submittedName>
        <fullName evidence="1">Uncharacterized protein</fullName>
    </submittedName>
</protein>